<protein>
    <recommendedName>
        <fullName evidence="4">4Fe-4S ferredoxin-type domain-containing protein</fullName>
    </recommendedName>
</protein>
<dbReference type="SUPFAM" id="SSF54862">
    <property type="entry name" value="4Fe-4S ferredoxins"/>
    <property type="match status" value="1"/>
</dbReference>
<dbReference type="PROSITE" id="PS51379">
    <property type="entry name" value="4FE4S_FER_2"/>
    <property type="match status" value="2"/>
</dbReference>
<keyword evidence="2" id="KW-0408">Iron</keyword>
<evidence type="ECO:0000256" key="2">
    <source>
        <dbReference type="ARBA" id="ARBA00023004"/>
    </source>
</evidence>
<keyword evidence="1" id="KW-0479">Metal-binding</keyword>
<evidence type="ECO:0000259" key="4">
    <source>
        <dbReference type="PROSITE" id="PS51379"/>
    </source>
</evidence>
<evidence type="ECO:0000313" key="5">
    <source>
        <dbReference type="EMBL" id="OMH40022.1"/>
    </source>
</evidence>
<dbReference type="AlphaFoldDB" id="A0A1R1MJM7"/>
<dbReference type="GO" id="GO:0051536">
    <property type="term" value="F:iron-sulfur cluster binding"/>
    <property type="evidence" value="ECO:0007669"/>
    <property type="project" value="UniProtKB-KW"/>
</dbReference>
<dbReference type="Gene3D" id="3.40.50.300">
    <property type="entry name" value="P-loop containing nucleotide triphosphate hydrolases"/>
    <property type="match status" value="1"/>
</dbReference>
<dbReference type="Gene3D" id="3.30.70.20">
    <property type="match status" value="1"/>
</dbReference>
<evidence type="ECO:0000256" key="3">
    <source>
        <dbReference type="ARBA" id="ARBA00023014"/>
    </source>
</evidence>
<dbReference type="InterPro" id="IPR017900">
    <property type="entry name" value="4Fe4S_Fe_S_CS"/>
</dbReference>
<keyword evidence="3" id="KW-0411">Iron-sulfur</keyword>
<dbReference type="InterPro" id="IPR027417">
    <property type="entry name" value="P-loop_NTPase"/>
</dbReference>
<accession>A0A1R1MJM7</accession>
<gene>
    <name evidence="5" type="ORF">BLW93_07385</name>
</gene>
<organism evidence="5 6">
    <name type="scientific">Desulfurobacterium indicum</name>
    <dbReference type="NCBI Taxonomy" id="1914305"/>
    <lineage>
        <taxon>Bacteria</taxon>
        <taxon>Pseudomonadati</taxon>
        <taxon>Aquificota</taxon>
        <taxon>Aquificia</taxon>
        <taxon>Desulfurobacteriales</taxon>
        <taxon>Desulfurobacteriaceae</taxon>
        <taxon>Desulfurobacterium</taxon>
    </lineage>
</organism>
<dbReference type="InterPro" id="IPR002586">
    <property type="entry name" value="CobQ/CobB/MinD/ParA_Nub-bd_dom"/>
</dbReference>
<feature type="domain" description="4Fe-4S ferredoxin-type" evidence="4">
    <location>
        <begin position="87"/>
        <end position="117"/>
    </location>
</feature>
<dbReference type="GO" id="GO:0046872">
    <property type="term" value="F:metal ion binding"/>
    <property type="evidence" value="ECO:0007669"/>
    <property type="project" value="UniProtKB-KW"/>
</dbReference>
<sequence>MIIAFSGGKGGTGKSTVSTNITVLLESFALVDLDVEAPDDHILLSTELVKVKDVNLFQPVFNHEACFACGRCVDACHDNAIISGRDGKPILIPELCGGCRGCKLVCPSREAIGEGKRLVGKIYENLTPYGFPLITGELLEGEKKTYKVLLETRKYALSRYSDLIFDTAAGAGNSIFKALENVDLVVTVTEPTPFGVRDLQKILEVTKQLERKTVVVINRSGTGNESIVENLCNKYGVKVVGRIPYSKNIIKGYFENEPIVTTSLPEAEIFKNLKDRILEEACR</sequence>
<dbReference type="RefSeq" id="WP_076713454.1">
    <property type="nucleotide sequence ID" value="NZ_MOEN01000032.1"/>
</dbReference>
<comment type="caution">
    <text evidence="5">The sequence shown here is derived from an EMBL/GenBank/DDBJ whole genome shotgun (WGS) entry which is preliminary data.</text>
</comment>
<keyword evidence="6" id="KW-1185">Reference proteome</keyword>
<dbReference type="PROSITE" id="PS00198">
    <property type="entry name" value="4FE4S_FER_1"/>
    <property type="match status" value="1"/>
</dbReference>
<dbReference type="STRING" id="1914305.BLW93_07385"/>
<reference evidence="5 6" key="1">
    <citation type="submission" date="2016-10" db="EMBL/GenBank/DDBJ databases">
        <title>Genome sequence of a sulfur-reducing bacterium Desulfurobacterium indicum K6013.</title>
        <authorList>
            <person name="Cao J."/>
            <person name="Shao Z."/>
            <person name="Alain K."/>
            <person name="Jebbar M."/>
        </authorList>
    </citation>
    <scope>NUCLEOTIDE SEQUENCE [LARGE SCALE GENOMIC DNA]</scope>
    <source>
        <strain evidence="5 6">K6013</strain>
    </source>
</reference>
<evidence type="ECO:0000256" key="1">
    <source>
        <dbReference type="ARBA" id="ARBA00022723"/>
    </source>
</evidence>
<dbReference type="InterPro" id="IPR017896">
    <property type="entry name" value="4Fe4S_Fe-S-bd"/>
</dbReference>
<dbReference type="EMBL" id="MOEN01000032">
    <property type="protein sequence ID" value="OMH40022.1"/>
    <property type="molecule type" value="Genomic_DNA"/>
</dbReference>
<dbReference type="PANTHER" id="PTHR43063:SF1">
    <property type="entry name" value="4FE-4S CLUSTER CONTAINING PARA FAMILY ATPASE PROTEIN"/>
    <property type="match status" value="1"/>
</dbReference>
<proteinExistence type="predicted"/>
<evidence type="ECO:0000313" key="6">
    <source>
        <dbReference type="Proteomes" id="UP000187408"/>
    </source>
</evidence>
<dbReference type="Proteomes" id="UP000187408">
    <property type="component" value="Unassembled WGS sequence"/>
</dbReference>
<dbReference type="SUPFAM" id="SSF52540">
    <property type="entry name" value="P-loop containing nucleoside triphosphate hydrolases"/>
    <property type="match status" value="1"/>
</dbReference>
<dbReference type="Pfam" id="PF01656">
    <property type="entry name" value="CbiA"/>
    <property type="match status" value="1"/>
</dbReference>
<dbReference type="OrthoDB" id="9800558at2"/>
<name>A0A1R1MJM7_9BACT</name>
<feature type="domain" description="4Fe-4S ferredoxin-type" evidence="4">
    <location>
        <begin position="57"/>
        <end position="86"/>
    </location>
</feature>
<dbReference type="PANTHER" id="PTHR43063">
    <property type="entry name" value="4FE-4S CLUSTER CONTAINING PARA FAMILY ATPASE PROTEIN"/>
    <property type="match status" value="1"/>
</dbReference>